<dbReference type="SUPFAM" id="SSF56672">
    <property type="entry name" value="DNA/RNA polymerases"/>
    <property type="match status" value="1"/>
</dbReference>
<dbReference type="PANTHER" id="PTHR34047">
    <property type="entry name" value="NUCLEAR INTRON MATURASE 1, MITOCHONDRIAL-RELATED"/>
    <property type="match status" value="1"/>
</dbReference>
<dbReference type="RefSeq" id="WP_069355088.1">
    <property type="nucleotide sequence ID" value="NZ_CP015250.1"/>
</dbReference>
<dbReference type="PANTHER" id="PTHR34047:SF8">
    <property type="entry name" value="PROTEIN YKFC"/>
    <property type="match status" value="1"/>
</dbReference>
<accession>A0A9W3X7M7</accession>
<dbReference type="PROSITE" id="PS50878">
    <property type="entry name" value="RT_POL"/>
    <property type="match status" value="1"/>
</dbReference>
<evidence type="ECO:0000313" key="3">
    <source>
        <dbReference type="Proteomes" id="UP000192743"/>
    </source>
</evidence>
<proteinExistence type="predicted"/>
<feature type="domain" description="Reverse transcriptase" evidence="1">
    <location>
        <begin position="43"/>
        <end position="299"/>
    </location>
</feature>
<dbReference type="Pfam" id="PF00078">
    <property type="entry name" value="RVT_1"/>
    <property type="match status" value="1"/>
</dbReference>
<reference evidence="2 3" key="1">
    <citation type="submission" date="2016-02" db="EMBL/GenBank/DDBJ databases">
        <title>Comparative analysis of three nematocidal Bacillus thuringiensis strains.</title>
        <authorList>
            <person name="Hollensteiner J."/>
            <person name="Kloesener M."/>
            <person name="Bunk B."/>
            <person name="Sproeer C."/>
            <person name="Rosenstiel P."/>
            <person name="Schulte-Iserlohe R."/>
            <person name="Schulenburg H."/>
            <person name="Liesegang H."/>
        </authorList>
    </citation>
    <scope>NUCLEOTIDE SEQUENCE [LARGE SCALE GENOMIC DNA]</scope>
    <source>
        <strain evidence="2 3">Bt18247</strain>
    </source>
</reference>
<sequence>MKLDESSIEWAIVHNKAMKDTDLFPLPKEIEIVADNLEDSVKAFKDIDVSSYNWQSARRYLIPKKELSYRMATQLNPLDSIMFAAIMYQFGNNIEDRRVPISSSKVFSYRFSPNKLGYMYTLEDSWKSFWASSLTKVDSYNFAVYLDISDFYNQIYHHTVENELIASDFPNKIKNALINLLGKITAKTSRGIPIGPHGSHLLAEMTLIPLDNFLSFKCDDFCRYADDIVIFCNDRKDAEKIVYEVAEFIDSNQRLVLSSGKTKIYEKTEFVELCQGMIQDNPINDIEQEMVATLNKYSINQYTLAQVVKLDEEDISSFSKEKIETCLESYLSQTEPNYDRIKWLYRRLSQIRVDTAVEYTINNLTKLTPVVSEIINYFVSVGESETCTLDLHVVGDSIFKLYEDKLVKCSPYLQMSLVSLFSGSKNYNHIRKLTEMFSYSSDDIKREILLACFKSEASDNLYGWIYGLKEQSGNFSDWTRRAYYIACSMMLPENKKFYFKNINKNDVLEEYLVKWASSNSAPKSIQNKDSLVE</sequence>
<protein>
    <recommendedName>
        <fullName evidence="1">Reverse transcriptase domain-containing protein</fullName>
    </recommendedName>
</protein>
<dbReference type="InterPro" id="IPR000477">
    <property type="entry name" value="RT_dom"/>
</dbReference>
<dbReference type="CDD" id="cd01646">
    <property type="entry name" value="RT_Bac_retron_I"/>
    <property type="match status" value="1"/>
</dbReference>
<dbReference type="Proteomes" id="UP000192743">
    <property type="component" value="Chromosome"/>
</dbReference>
<evidence type="ECO:0000313" key="2">
    <source>
        <dbReference type="EMBL" id="AOM09558.1"/>
    </source>
</evidence>
<organism evidence="2 3">
    <name type="scientific">Bacillus thuringiensis Bt18247</name>
    <dbReference type="NCBI Taxonomy" id="1423143"/>
    <lineage>
        <taxon>Bacteria</taxon>
        <taxon>Bacillati</taxon>
        <taxon>Bacillota</taxon>
        <taxon>Bacilli</taxon>
        <taxon>Bacillales</taxon>
        <taxon>Bacillaceae</taxon>
        <taxon>Bacillus</taxon>
        <taxon>Bacillus cereus group</taxon>
    </lineage>
</organism>
<dbReference type="InterPro" id="IPR043502">
    <property type="entry name" value="DNA/RNA_pol_sf"/>
</dbReference>
<dbReference type="AlphaFoldDB" id="A0A9W3X7M7"/>
<dbReference type="InterPro" id="IPR051083">
    <property type="entry name" value="GrpII_Intron_Splice-Mob/Def"/>
</dbReference>
<gene>
    <name evidence="2" type="ORF">BTI247_11480</name>
</gene>
<dbReference type="EMBL" id="CP015250">
    <property type="protein sequence ID" value="AOM09558.1"/>
    <property type="molecule type" value="Genomic_DNA"/>
</dbReference>
<name>A0A9W3X7M7_BACTU</name>
<evidence type="ECO:0000259" key="1">
    <source>
        <dbReference type="PROSITE" id="PS50878"/>
    </source>
</evidence>